<dbReference type="InterPro" id="IPR038945">
    <property type="entry name" value="MBD13-like"/>
</dbReference>
<comment type="caution">
    <text evidence="2">The sequence shown here is derived from an EMBL/GenBank/DDBJ whole genome shotgun (WGS) entry which is preliminary data.</text>
</comment>
<dbReference type="Proteomes" id="UP000729402">
    <property type="component" value="Unassembled WGS sequence"/>
</dbReference>
<evidence type="ECO:0000259" key="1">
    <source>
        <dbReference type="PROSITE" id="PS50982"/>
    </source>
</evidence>
<dbReference type="InterPro" id="IPR001739">
    <property type="entry name" value="Methyl_CpG_DNA-bd"/>
</dbReference>
<sequence>MAKSPSAEILDEQEAKQLEEATDNNPHEDDEEVFERPGWLPDGWIMEVYHADDGTILQYYTSPVSGYTFMRESDVMQYLFAGIEERFLESEDCVADNNLSRTHQWLPKGWLIEIRAGGENMDKMYKVPSDFMSYNNNILRQRQWDGSRVPPLSPELLLPSLAPKLLGIRASLSWHLSFVGLTFSSSSSLPLSPS</sequence>
<protein>
    <recommendedName>
        <fullName evidence="1">MBD domain-containing protein</fullName>
    </recommendedName>
</protein>
<accession>A0A8J5S9Z3</accession>
<proteinExistence type="predicted"/>
<evidence type="ECO:0000313" key="2">
    <source>
        <dbReference type="EMBL" id="KAG8064002.1"/>
    </source>
</evidence>
<gene>
    <name evidence="2" type="ORF">GUJ93_ZPchr0004g39208</name>
</gene>
<reference evidence="2" key="2">
    <citation type="submission" date="2021-02" db="EMBL/GenBank/DDBJ databases">
        <authorList>
            <person name="Kimball J.A."/>
            <person name="Haas M.W."/>
            <person name="Macchietto M."/>
            <person name="Kono T."/>
            <person name="Duquette J."/>
            <person name="Shao M."/>
        </authorList>
    </citation>
    <scope>NUCLEOTIDE SEQUENCE</scope>
    <source>
        <tissue evidence="2">Fresh leaf tissue</tissue>
    </source>
</reference>
<dbReference type="PANTHER" id="PTHR34067">
    <property type="entry name" value="OS04G0193200 PROTEIN"/>
    <property type="match status" value="1"/>
</dbReference>
<keyword evidence="3" id="KW-1185">Reference proteome</keyword>
<reference evidence="2" key="1">
    <citation type="journal article" date="2021" name="bioRxiv">
        <title>Whole Genome Assembly and Annotation of Northern Wild Rice, Zizania palustris L., Supports a Whole Genome Duplication in the Zizania Genus.</title>
        <authorList>
            <person name="Haas M."/>
            <person name="Kono T."/>
            <person name="Macchietto M."/>
            <person name="Millas R."/>
            <person name="McGilp L."/>
            <person name="Shao M."/>
            <person name="Duquette J."/>
            <person name="Hirsch C.N."/>
            <person name="Kimball J."/>
        </authorList>
    </citation>
    <scope>NUCLEOTIDE SEQUENCE</scope>
    <source>
        <tissue evidence="2">Fresh leaf tissue</tissue>
    </source>
</reference>
<evidence type="ECO:0000313" key="3">
    <source>
        <dbReference type="Proteomes" id="UP000729402"/>
    </source>
</evidence>
<dbReference type="AlphaFoldDB" id="A0A8J5S9Z3"/>
<dbReference type="GO" id="GO:0003677">
    <property type="term" value="F:DNA binding"/>
    <property type="evidence" value="ECO:0007669"/>
    <property type="project" value="InterPro"/>
</dbReference>
<feature type="domain" description="MBD" evidence="1">
    <location>
        <begin position="30"/>
        <end position="102"/>
    </location>
</feature>
<name>A0A8J5S9Z3_ZIZPA</name>
<dbReference type="OrthoDB" id="10072024at2759"/>
<dbReference type="PANTHER" id="PTHR34067:SF25">
    <property type="entry name" value="OS04G0193200 PROTEIN"/>
    <property type="match status" value="1"/>
</dbReference>
<dbReference type="PROSITE" id="PS50982">
    <property type="entry name" value="MBD"/>
    <property type="match status" value="1"/>
</dbReference>
<dbReference type="EMBL" id="JAAALK010000285">
    <property type="protein sequence ID" value="KAG8064002.1"/>
    <property type="molecule type" value="Genomic_DNA"/>
</dbReference>
<organism evidence="2 3">
    <name type="scientific">Zizania palustris</name>
    <name type="common">Northern wild rice</name>
    <dbReference type="NCBI Taxonomy" id="103762"/>
    <lineage>
        <taxon>Eukaryota</taxon>
        <taxon>Viridiplantae</taxon>
        <taxon>Streptophyta</taxon>
        <taxon>Embryophyta</taxon>
        <taxon>Tracheophyta</taxon>
        <taxon>Spermatophyta</taxon>
        <taxon>Magnoliopsida</taxon>
        <taxon>Liliopsida</taxon>
        <taxon>Poales</taxon>
        <taxon>Poaceae</taxon>
        <taxon>BOP clade</taxon>
        <taxon>Oryzoideae</taxon>
        <taxon>Oryzeae</taxon>
        <taxon>Zizaniinae</taxon>
        <taxon>Zizania</taxon>
    </lineage>
</organism>